<dbReference type="RefSeq" id="WP_174409923.1">
    <property type="nucleotide sequence ID" value="NZ_BLVP01000008.1"/>
</dbReference>
<dbReference type="SUPFAM" id="SSF53448">
    <property type="entry name" value="Nucleotide-diphospho-sugar transferases"/>
    <property type="match status" value="1"/>
</dbReference>
<dbReference type="InterPro" id="IPR029044">
    <property type="entry name" value="Nucleotide-diphossugar_trans"/>
</dbReference>
<dbReference type="InterPro" id="IPR050834">
    <property type="entry name" value="Glycosyltransf_2"/>
</dbReference>
<dbReference type="EMBL" id="BLVP01000008">
    <property type="protein sequence ID" value="GFM37311.1"/>
    <property type="molecule type" value="Genomic_DNA"/>
</dbReference>
<dbReference type="Proteomes" id="UP000503820">
    <property type="component" value="Unassembled WGS sequence"/>
</dbReference>
<dbReference type="PANTHER" id="PTHR43685">
    <property type="entry name" value="GLYCOSYLTRANSFERASE"/>
    <property type="match status" value="1"/>
</dbReference>
<dbReference type="Gene3D" id="3.90.550.10">
    <property type="entry name" value="Spore Coat Polysaccharide Biosynthesis Protein SpsA, Chain A"/>
    <property type="match status" value="1"/>
</dbReference>
<accession>A0A7J0BVW1</accession>
<dbReference type="Pfam" id="PF00535">
    <property type="entry name" value="Glycos_transf_2"/>
    <property type="match status" value="1"/>
</dbReference>
<gene>
    <name evidence="2" type="ORF">DSM19430T_19950</name>
</gene>
<dbReference type="PANTHER" id="PTHR43685:SF10">
    <property type="entry name" value="LACTO-N-NEOTETRAOSE BIOSYNTHESIS GLYCOSYL TRANSFERASE LGTA"/>
    <property type="match status" value="1"/>
</dbReference>
<protein>
    <submittedName>
        <fullName evidence="2">Fucosyltransferase</fullName>
    </submittedName>
</protein>
<dbReference type="AlphaFoldDB" id="A0A7J0BVW1"/>
<keyword evidence="2" id="KW-0328">Glycosyltransferase</keyword>
<comment type="caution">
    <text evidence="2">The sequence shown here is derived from an EMBL/GenBank/DDBJ whole genome shotgun (WGS) entry which is preliminary data.</text>
</comment>
<keyword evidence="2" id="KW-0808">Transferase</keyword>
<evidence type="ECO:0000313" key="3">
    <source>
        <dbReference type="Proteomes" id="UP000503820"/>
    </source>
</evidence>
<sequence>MSGNDTPLVTVIMPAYNAGAFIGESIASVLAQQEVSFELLVVDDCSTDDTSARVAAFDDARIRLVRMAVNGGVSAATNRGMQLARGSYYARLDADDLMLPGRLARQAAFMEAHPQTGCCGGAVEVFGEGLEPYRVAYPQSDSAIRCAMLFGNPYAHSSLMVRMDAVRQTGVMYDETLRQAEDYDFIERLSHGTGLANLPEVLVRYRRHAGQVTEQQGRAMREKRGVVRSRYSRRVFPGLLPEQVLLHDILAETDTPVDSVAVPEIGELLQYYARTGAERFGIERRDLERTVAVKWLNVCHRAGLGARGVWGYFASPLRRLGPPKYAGEAALVAKWLRRAVAGWKQEAAHERV</sequence>
<proteinExistence type="predicted"/>
<reference evidence="2 3" key="1">
    <citation type="submission" date="2020-05" db="EMBL/GenBank/DDBJ databases">
        <title>Draft genome sequence of Desulfovibrio psychrotolerans JS1T.</title>
        <authorList>
            <person name="Ueno A."/>
            <person name="Tamazawa S."/>
            <person name="Tamamura S."/>
            <person name="Murakami T."/>
            <person name="Kiyama T."/>
            <person name="Inomata H."/>
            <person name="Amano Y."/>
            <person name="Miyakawa K."/>
            <person name="Tamaki H."/>
            <person name="Naganuma T."/>
            <person name="Kaneko K."/>
        </authorList>
    </citation>
    <scope>NUCLEOTIDE SEQUENCE [LARGE SCALE GENOMIC DNA]</scope>
    <source>
        <strain evidence="2 3">JS1</strain>
    </source>
</reference>
<organism evidence="2 3">
    <name type="scientific">Desulfovibrio psychrotolerans</name>
    <dbReference type="NCBI Taxonomy" id="415242"/>
    <lineage>
        <taxon>Bacteria</taxon>
        <taxon>Pseudomonadati</taxon>
        <taxon>Thermodesulfobacteriota</taxon>
        <taxon>Desulfovibrionia</taxon>
        <taxon>Desulfovibrionales</taxon>
        <taxon>Desulfovibrionaceae</taxon>
        <taxon>Desulfovibrio</taxon>
    </lineage>
</organism>
<keyword evidence="3" id="KW-1185">Reference proteome</keyword>
<evidence type="ECO:0000259" key="1">
    <source>
        <dbReference type="Pfam" id="PF00535"/>
    </source>
</evidence>
<dbReference type="InterPro" id="IPR001173">
    <property type="entry name" value="Glyco_trans_2-like"/>
</dbReference>
<evidence type="ECO:0000313" key="2">
    <source>
        <dbReference type="EMBL" id="GFM37311.1"/>
    </source>
</evidence>
<feature type="domain" description="Glycosyltransferase 2-like" evidence="1">
    <location>
        <begin position="10"/>
        <end position="135"/>
    </location>
</feature>
<name>A0A7J0BVW1_9BACT</name>
<dbReference type="GO" id="GO:0016757">
    <property type="term" value="F:glycosyltransferase activity"/>
    <property type="evidence" value="ECO:0007669"/>
    <property type="project" value="UniProtKB-KW"/>
</dbReference>